<evidence type="ECO:0000256" key="1">
    <source>
        <dbReference type="ARBA" id="ARBA00009437"/>
    </source>
</evidence>
<dbReference type="InterPro" id="IPR000847">
    <property type="entry name" value="LysR_HTH_N"/>
</dbReference>
<dbReference type="Pfam" id="PF00126">
    <property type="entry name" value="HTH_1"/>
    <property type="match status" value="1"/>
</dbReference>
<protein>
    <submittedName>
        <fullName evidence="6">LysR family glycine cleavage system transcriptional activator</fullName>
    </submittedName>
</protein>
<dbReference type="SUPFAM" id="SSF53850">
    <property type="entry name" value="Periplasmic binding protein-like II"/>
    <property type="match status" value="1"/>
</dbReference>
<gene>
    <name evidence="6" type="ORF">IQ24_01784</name>
</gene>
<evidence type="ECO:0000256" key="2">
    <source>
        <dbReference type="ARBA" id="ARBA00023015"/>
    </source>
</evidence>
<dbReference type="OrthoDB" id="5526340at2"/>
<dbReference type="GO" id="GO:0003700">
    <property type="term" value="F:DNA-binding transcription factor activity"/>
    <property type="evidence" value="ECO:0007669"/>
    <property type="project" value="InterPro"/>
</dbReference>
<evidence type="ECO:0000256" key="4">
    <source>
        <dbReference type="ARBA" id="ARBA00023163"/>
    </source>
</evidence>
<dbReference type="FunFam" id="1.10.10.10:FF:000001">
    <property type="entry name" value="LysR family transcriptional regulator"/>
    <property type="match status" value="1"/>
</dbReference>
<evidence type="ECO:0000313" key="7">
    <source>
        <dbReference type="Proteomes" id="UP000316225"/>
    </source>
</evidence>
<dbReference type="InterPro" id="IPR005119">
    <property type="entry name" value="LysR_subst-bd"/>
</dbReference>
<dbReference type="SUPFAM" id="SSF46785">
    <property type="entry name" value="Winged helix' DNA-binding domain"/>
    <property type="match status" value="1"/>
</dbReference>
<reference evidence="6 7" key="1">
    <citation type="journal article" date="2015" name="Stand. Genomic Sci.">
        <title>Genomic Encyclopedia of Bacterial and Archaeal Type Strains, Phase III: the genomes of soil and plant-associated and newly described type strains.</title>
        <authorList>
            <person name="Whitman W.B."/>
            <person name="Woyke T."/>
            <person name="Klenk H.P."/>
            <person name="Zhou Y."/>
            <person name="Lilburn T.G."/>
            <person name="Beck B.J."/>
            <person name="De Vos P."/>
            <person name="Vandamme P."/>
            <person name="Eisen J.A."/>
            <person name="Garrity G."/>
            <person name="Hugenholtz P."/>
            <person name="Kyrpides N.C."/>
        </authorList>
    </citation>
    <scope>NUCLEOTIDE SEQUENCE [LARGE SCALE GENOMIC DNA]</scope>
    <source>
        <strain evidence="6 7">CGMCC 1.5364</strain>
    </source>
</reference>
<dbReference type="PROSITE" id="PS50931">
    <property type="entry name" value="HTH_LYSR"/>
    <property type="match status" value="1"/>
</dbReference>
<dbReference type="AlphaFoldDB" id="A0A562NT16"/>
<dbReference type="RefSeq" id="WP_145397597.1">
    <property type="nucleotide sequence ID" value="NZ_VLKU01000004.1"/>
</dbReference>
<evidence type="ECO:0000313" key="6">
    <source>
        <dbReference type="EMBL" id="TWI35273.1"/>
    </source>
</evidence>
<keyword evidence="3" id="KW-0238">DNA-binding</keyword>
<comment type="caution">
    <text evidence="6">The sequence shown here is derived from an EMBL/GenBank/DDBJ whole genome shotgun (WGS) entry which is preliminary data.</text>
</comment>
<organism evidence="6 7">
    <name type="scientific">Paracoccus sulfuroxidans</name>
    <dbReference type="NCBI Taxonomy" id="384678"/>
    <lineage>
        <taxon>Bacteria</taxon>
        <taxon>Pseudomonadati</taxon>
        <taxon>Pseudomonadota</taxon>
        <taxon>Alphaproteobacteria</taxon>
        <taxon>Rhodobacterales</taxon>
        <taxon>Paracoccaceae</taxon>
        <taxon>Paracoccus</taxon>
    </lineage>
</organism>
<sequence>MTLPSRPAHTPTVQELRALVLCADAGSASAAAEAMSLTQSAVSRSIRGLEDRLGVRLFHRERQRLILSDAGRAMVRDAREILERIDASARMVMAFGGGEDVLRLGVLPTFATTWLIPRLAAFSALHPEICIDLGEALSPVDFQDSVFDAALQRTEMARPGTEVLPICAERLIVVASRQLVGPGPVTPADLMAHPLIQQSTRPDLWSDWMASLGLAPFGRLRGPRFEHFDMVMAAAEAGLGIALLPDIFAARALADGHLCQPCDHILPGRSPYALIRPTSATAPRSLDLFADWLRTVASDGGDLARR</sequence>
<feature type="domain" description="HTH lysR-type" evidence="5">
    <location>
        <begin position="11"/>
        <end position="68"/>
    </location>
</feature>
<accession>A0A562NT16</accession>
<dbReference type="Gene3D" id="3.40.190.10">
    <property type="entry name" value="Periplasmic binding protein-like II"/>
    <property type="match status" value="2"/>
</dbReference>
<name>A0A562NT16_9RHOB</name>
<dbReference type="InterPro" id="IPR058163">
    <property type="entry name" value="LysR-type_TF_proteobact-type"/>
</dbReference>
<dbReference type="PANTHER" id="PTHR30537:SF26">
    <property type="entry name" value="GLYCINE CLEAVAGE SYSTEM TRANSCRIPTIONAL ACTIVATOR"/>
    <property type="match status" value="1"/>
</dbReference>
<dbReference type="GO" id="GO:0006351">
    <property type="term" value="P:DNA-templated transcription"/>
    <property type="evidence" value="ECO:0007669"/>
    <property type="project" value="TreeGrafter"/>
</dbReference>
<evidence type="ECO:0000259" key="5">
    <source>
        <dbReference type="PROSITE" id="PS50931"/>
    </source>
</evidence>
<dbReference type="InterPro" id="IPR036388">
    <property type="entry name" value="WH-like_DNA-bd_sf"/>
</dbReference>
<dbReference type="InterPro" id="IPR036390">
    <property type="entry name" value="WH_DNA-bd_sf"/>
</dbReference>
<dbReference type="Proteomes" id="UP000316225">
    <property type="component" value="Unassembled WGS sequence"/>
</dbReference>
<dbReference type="GO" id="GO:0043565">
    <property type="term" value="F:sequence-specific DNA binding"/>
    <property type="evidence" value="ECO:0007669"/>
    <property type="project" value="TreeGrafter"/>
</dbReference>
<evidence type="ECO:0000256" key="3">
    <source>
        <dbReference type="ARBA" id="ARBA00023125"/>
    </source>
</evidence>
<proteinExistence type="inferred from homology"/>
<dbReference type="PRINTS" id="PR00039">
    <property type="entry name" value="HTHLYSR"/>
</dbReference>
<keyword evidence="2" id="KW-0805">Transcription regulation</keyword>
<dbReference type="PANTHER" id="PTHR30537">
    <property type="entry name" value="HTH-TYPE TRANSCRIPTIONAL REGULATOR"/>
    <property type="match status" value="1"/>
</dbReference>
<dbReference type="Gene3D" id="1.10.10.10">
    <property type="entry name" value="Winged helix-like DNA-binding domain superfamily/Winged helix DNA-binding domain"/>
    <property type="match status" value="1"/>
</dbReference>
<dbReference type="Pfam" id="PF03466">
    <property type="entry name" value="LysR_substrate"/>
    <property type="match status" value="1"/>
</dbReference>
<keyword evidence="4" id="KW-0804">Transcription</keyword>
<keyword evidence="7" id="KW-1185">Reference proteome</keyword>
<comment type="similarity">
    <text evidence="1">Belongs to the LysR transcriptional regulatory family.</text>
</comment>
<dbReference type="EMBL" id="VLKU01000004">
    <property type="protein sequence ID" value="TWI35273.1"/>
    <property type="molecule type" value="Genomic_DNA"/>
</dbReference>